<organism evidence="6 7">
    <name type="scientific">Danionella cerebrum</name>
    <dbReference type="NCBI Taxonomy" id="2873325"/>
    <lineage>
        <taxon>Eukaryota</taxon>
        <taxon>Metazoa</taxon>
        <taxon>Chordata</taxon>
        <taxon>Craniata</taxon>
        <taxon>Vertebrata</taxon>
        <taxon>Euteleostomi</taxon>
        <taxon>Actinopterygii</taxon>
        <taxon>Neopterygii</taxon>
        <taxon>Teleostei</taxon>
        <taxon>Ostariophysi</taxon>
        <taxon>Cypriniformes</taxon>
        <taxon>Danionidae</taxon>
        <taxon>Danioninae</taxon>
        <taxon>Danionella</taxon>
    </lineage>
</organism>
<accession>A0A553QJR3</accession>
<feature type="region of interest" description="Disordered" evidence="5">
    <location>
        <begin position="1"/>
        <end position="80"/>
    </location>
</feature>
<dbReference type="EMBL" id="SRMA01025875">
    <property type="protein sequence ID" value="TRY90147.1"/>
    <property type="molecule type" value="Genomic_DNA"/>
</dbReference>
<dbReference type="GO" id="GO:0005634">
    <property type="term" value="C:nucleus"/>
    <property type="evidence" value="ECO:0007669"/>
    <property type="project" value="UniProtKB-SubCell"/>
</dbReference>
<dbReference type="GO" id="GO:0016055">
    <property type="term" value="P:Wnt signaling pathway"/>
    <property type="evidence" value="ECO:0007669"/>
    <property type="project" value="UniProtKB-KW"/>
</dbReference>
<evidence type="ECO:0000256" key="1">
    <source>
        <dbReference type="ARBA" id="ARBA00004123"/>
    </source>
</evidence>
<name>A0A553QJR3_9TELE</name>
<sequence>MSTDPDKQSFSLKPTQAGKSDLDILGGPRLHLGGRDKKRLKSTAETLSLSPLSEYGPPPNPSSDHLIAANPFDDDYNSPSLKRLPPAVNLYL</sequence>
<comment type="function">
    <text evidence="4">Involved in signal transduction through the Wnt pathway.</text>
</comment>
<dbReference type="PANTHER" id="PTHR23194">
    <property type="entry name" value="PYGOPUS"/>
    <property type="match status" value="1"/>
</dbReference>
<dbReference type="PANTHER" id="PTHR23194:SF3">
    <property type="entry name" value="PYGOPUS HOMOLOG 1"/>
    <property type="match status" value="1"/>
</dbReference>
<comment type="subcellular location">
    <subcellularLocation>
        <location evidence="1">Nucleus</location>
    </subcellularLocation>
</comment>
<evidence type="ECO:0000313" key="6">
    <source>
        <dbReference type="EMBL" id="TRY90147.1"/>
    </source>
</evidence>
<keyword evidence="3" id="KW-0539">Nucleus</keyword>
<keyword evidence="2" id="KW-0879">Wnt signaling pathway</keyword>
<keyword evidence="7" id="KW-1185">Reference proteome</keyword>
<evidence type="ECO:0000313" key="7">
    <source>
        <dbReference type="Proteomes" id="UP000316079"/>
    </source>
</evidence>
<comment type="caution">
    <text evidence="6">The sequence shown here is derived from an EMBL/GenBank/DDBJ whole genome shotgun (WGS) entry which is preliminary data.</text>
</comment>
<feature type="compositionally biased region" description="Polar residues" evidence="5">
    <location>
        <begin position="8"/>
        <end position="18"/>
    </location>
</feature>
<evidence type="ECO:0000256" key="4">
    <source>
        <dbReference type="ARBA" id="ARBA00037400"/>
    </source>
</evidence>
<gene>
    <name evidence="6" type="ORF">DNTS_033339</name>
</gene>
<dbReference type="STRING" id="623744.A0A553QJR3"/>
<reference evidence="6 7" key="1">
    <citation type="journal article" date="2019" name="Sci. Data">
        <title>Hybrid genome assembly and annotation of Danionella translucida.</title>
        <authorList>
            <person name="Kadobianskyi M."/>
            <person name="Schulze L."/>
            <person name="Schuelke M."/>
            <person name="Judkewitz B."/>
        </authorList>
    </citation>
    <scope>NUCLEOTIDE SEQUENCE [LARGE SCALE GENOMIC DNA]</scope>
    <source>
        <strain evidence="6 7">Bolton</strain>
    </source>
</reference>
<dbReference type="InterPro" id="IPR052475">
    <property type="entry name" value="Wnt_Signal_Transd_Protein"/>
</dbReference>
<dbReference type="Proteomes" id="UP000316079">
    <property type="component" value="Unassembled WGS sequence"/>
</dbReference>
<evidence type="ECO:0000256" key="2">
    <source>
        <dbReference type="ARBA" id="ARBA00022687"/>
    </source>
</evidence>
<protein>
    <submittedName>
        <fullName evidence="6">Uncharacterized protein</fullName>
    </submittedName>
</protein>
<dbReference type="OrthoDB" id="270215at2759"/>
<proteinExistence type="predicted"/>
<evidence type="ECO:0000256" key="5">
    <source>
        <dbReference type="SAM" id="MobiDB-lite"/>
    </source>
</evidence>
<evidence type="ECO:0000256" key="3">
    <source>
        <dbReference type="ARBA" id="ARBA00023242"/>
    </source>
</evidence>
<dbReference type="AlphaFoldDB" id="A0A553QJR3"/>
<feature type="non-terminal residue" evidence="6">
    <location>
        <position position="92"/>
    </location>
</feature>